<name>A0A5E6U6H9_PSEFL</name>
<organism evidence="2">
    <name type="scientific">Pseudomonas fluorescens</name>
    <dbReference type="NCBI Taxonomy" id="294"/>
    <lineage>
        <taxon>Bacteria</taxon>
        <taxon>Pseudomonadati</taxon>
        <taxon>Pseudomonadota</taxon>
        <taxon>Gammaproteobacteria</taxon>
        <taxon>Pseudomonadales</taxon>
        <taxon>Pseudomonadaceae</taxon>
        <taxon>Pseudomonas</taxon>
    </lineage>
</organism>
<gene>
    <name evidence="2" type="ORF">PS683_03225</name>
</gene>
<accession>A0A5E6U6H9</accession>
<dbReference type="SUPFAM" id="SSF81301">
    <property type="entry name" value="Nucleotidyltransferase"/>
    <property type="match status" value="1"/>
</dbReference>
<dbReference type="InterPro" id="IPR002934">
    <property type="entry name" value="Polymerase_NTP_transf_dom"/>
</dbReference>
<dbReference type="Gene3D" id="3.30.460.10">
    <property type="entry name" value="Beta Polymerase, domain 2"/>
    <property type="match status" value="1"/>
</dbReference>
<feature type="domain" description="Polymerase nucleotidyl transferase" evidence="1">
    <location>
        <begin position="43"/>
        <end position="84"/>
    </location>
</feature>
<sequence>MSAPTAKGVDADGFILTVPDRTVQVEFQPLLEDACTLLSQPELGVDGIYLYGSVARGDAIPGVCDLDLTLVLREAPTLQIRERLEVVRCELERRYAQVTKVDFDIGSRAQVLAAENTNSWGFWLKHHCRCLWGNDLALDFERFRPSLDIALAVNGDFETVLTTYLTRIAGAGDDQERLRLQREASRKLIRATQVLCGENALAWPQTLEEHVALFVQRYPTRVTQVAFFLFEARNPSADSEKFSARLSAFLGWMISQGT</sequence>
<dbReference type="GO" id="GO:0016779">
    <property type="term" value="F:nucleotidyltransferase activity"/>
    <property type="evidence" value="ECO:0007669"/>
    <property type="project" value="InterPro"/>
</dbReference>
<dbReference type="EMBL" id="LR700645">
    <property type="protein sequence ID" value="VVM14910.1"/>
    <property type="molecule type" value="Genomic_DNA"/>
</dbReference>
<dbReference type="InterPro" id="IPR043519">
    <property type="entry name" value="NT_sf"/>
</dbReference>
<reference evidence="2" key="1">
    <citation type="submission" date="2019-09" db="EMBL/GenBank/DDBJ databases">
        <authorList>
            <person name="Chandra G."/>
            <person name="Truman W A."/>
        </authorList>
    </citation>
    <scope>NUCLEOTIDE SEQUENCE</scope>
    <source>
        <strain evidence="2">PS683</strain>
    </source>
</reference>
<dbReference type="Pfam" id="PF01909">
    <property type="entry name" value="NTP_transf_2"/>
    <property type="match status" value="1"/>
</dbReference>
<evidence type="ECO:0000259" key="1">
    <source>
        <dbReference type="Pfam" id="PF01909"/>
    </source>
</evidence>
<proteinExistence type="predicted"/>
<evidence type="ECO:0000313" key="2">
    <source>
        <dbReference type="EMBL" id="VVM14910.1"/>
    </source>
</evidence>
<dbReference type="AlphaFoldDB" id="A0A5E6U6H9"/>
<dbReference type="CDD" id="cd05403">
    <property type="entry name" value="NT_KNTase_like"/>
    <property type="match status" value="1"/>
</dbReference>
<protein>
    <recommendedName>
        <fullName evidence="1">Polymerase nucleotidyl transferase domain-containing protein</fullName>
    </recommendedName>
</protein>